<keyword evidence="2" id="KW-0378">Hydrolase</keyword>
<evidence type="ECO:0000256" key="1">
    <source>
        <dbReference type="SAM" id="SignalP"/>
    </source>
</evidence>
<dbReference type="InterPro" id="IPR021109">
    <property type="entry name" value="Peptidase_aspartic_dom_sf"/>
</dbReference>
<dbReference type="Proteomes" id="UP000237662">
    <property type="component" value="Unassembled WGS sequence"/>
</dbReference>
<gene>
    <name evidence="2" type="ORF">CLV84_3228</name>
</gene>
<keyword evidence="1" id="KW-0732">Signal</keyword>
<dbReference type="EMBL" id="PTJC01000006">
    <property type="protein sequence ID" value="PPK86305.1"/>
    <property type="molecule type" value="Genomic_DNA"/>
</dbReference>
<dbReference type="AlphaFoldDB" id="A0A2S6I580"/>
<dbReference type="Gene3D" id="2.40.70.10">
    <property type="entry name" value="Acid Proteases"/>
    <property type="match status" value="2"/>
</dbReference>
<sequence>MLSLRFASRCILLLLASLLVGAAHAQRTVNLLHAPTGTERGEASRDALAPLAESFTFDRNLIFFEAMVDGSPGNFILDTGAPTLVMNNRGSAGSGSNYTGYGSGGSVALTDHRVNLFEMGGLTVENYWAIGIDLRGMENRVGQRIDGMVGYELLNDGELRIDYAARSFRLLPSERHPKHLGVAPRAVLKFSMVDHLPVVRFRIKGKRYAFAIDTGAGSNLVDSKAAEGLQLADTGEAMNILGLDGRHVEAAIVSLPTPGEFAEGEETIELVTMDLSHLQEEGHELAGILGSAFLSQFTVGIDYRRRKIYVW</sequence>
<keyword evidence="2" id="KW-0645">Protease</keyword>
<protein>
    <submittedName>
        <fullName evidence="2">Aspartyl protease</fullName>
    </submittedName>
</protein>
<proteinExistence type="predicted"/>
<reference evidence="2 3" key="1">
    <citation type="submission" date="2018-02" db="EMBL/GenBank/DDBJ databases">
        <title>Genomic Encyclopedia of Archaeal and Bacterial Type Strains, Phase II (KMG-II): from individual species to whole genera.</title>
        <authorList>
            <person name="Goeker M."/>
        </authorList>
    </citation>
    <scope>NUCLEOTIDE SEQUENCE [LARGE SCALE GENOMIC DNA]</scope>
    <source>
        <strain evidence="2 3">DSM 29526</strain>
    </source>
</reference>
<dbReference type="RefSeq" id="WP_104420749.1">
    <property type="nucleotide sequence ID" value="NZ_PTJC01000006.1"/>
</dbReference>
<dbReference type="SUPFAM" id="SSF50630">
    <property type="entry name" value="Acid proteases"/>
    <property type="match status" value="2"/>
</dbReference>
<dbReference type="GO" id="GO:0008233">
    <property type="term" value="F:peptidase activity"/>
    <property type="evidence" value="ECO:0007669"/>
    <property type="project" value="UniProtKB-KW"/>
</dbReference>
<feature type="signal peptide" evidence="1">
    <location>
        <begin position="1"/>
        <end position="25"/>
    </location>
</feature>
<dbReference type="Pfam" id="PF13650">
    <property type="entry name" value="Asp_protease_2"/>
    <property type="match status" value="2"/>
</dbReference>
<keyword evidence="3" id="KW-1185">Reference proteome</keyword>
<feature type="chain" id="PRO_5015530465" evidence="1">
    <location>
        <begin position="26"/>
        <end position="311"/>
    </location>
</feature>
<dbReference type="GO" id="GO:0006508">
    <property type="term" value="P:proteolysis"/>
    <property type="evidence" value="ECO:0007669"/>
    <property type="project" value="UniProtKB-KW"/>
</dbReference>
<dbReference type="OrthoDB" id="3521766at2"/>
<comment type="caution">
    <text evidence="2">The sequence shown here is derived from an EMBL/GenBank/DDBJ whole genome shotgun (WGS) entry which is preliminary data.</text>
</comment>
<evidence type="ECO:0000313" key="2">
    <source>
        <dbReference type="EMBL" id="PPK86305.1"/>
    </source>
</evidence>
<organism evidence="2 3">
    <name type="scientific">Neolewinella xylanilytica</name>
    <dbReference type="NCBI Taxonomy" id="1514080"/>
    <lineage>
        <taxon>Bacteria</taxon>
        <taxon>Pseudomonadati</taxon>
        <taxon>Bacteroidota</taxon>
        <taxon>Saprospiria</taxon>
        <taxon>Saprospirales</taxon>
        <taxon>Lewinellaceae</taxon>
        <taxon>Neolewinella</taxon>
    </lineage>
</organism>
<accession>A0A2S6I580</accession>
<evidence type="ECO:0000313" key="3">
    <source>
        <dbReference type="Proteomes" id="UP000237662"/>
    </source>
</evidence>
<name>A0A2S6I580_9BACT</name>